<sequence length="145" mass="16491">MTSKTKKIMVGALELCDLPELEISKMNVRIDTGAKTSSLHVDNISEFEKNNEKWVSFDIHPDIHNVDQIVRRNAKVKGMRIIKSSNASSEHRYVVDTLFQLGEDKWRIDLTLTDRSGMSYLMLLGRQAMVGRIVVDPGEEFLLGK</sequence>
<evidence type="ECO:0000313" key="3">
    <source>
        <dbReference type="Proteomes" id="UP001069090"/>
    </source>
</evidence>
<dbReference type="RefSeq" id="WP_258331518.1">
    <property type="nucleotide sequence ID" value="NZ_JAPTGG010000006.1"/>
</dbReference>
<evidence type="ECO:0000259" key="1">
    <source>
        <dbReference type="Pfam" id="PF05618"/>
    </source>
</evidence>
<reference evidence="2 3" key="1">
    <citation type="submission" date="2022-12" db="EMBL/GenBank/DDBJ databases">
        <title>Dasania phycosphaerae sp. nov., isolated from particulate material of the south coast of Korea.</title>
        <authorList>
            <person name="Jiang Y."/>
        </authorList>
    </citation>
    <scope>NUCLEOTIDE SEQUENCE [LARGE SCALE GENOMIC DNA]</scope>
    <source>
        <strain evidence="2 3">GY-19</strain>
    </source>
</reference>
<dbReference type="PANTHER" id="PTHR38037:SF2">
    <property type="entry name" value="ATP-DEPENDENT ZINC PROTEASE DOMAIN-CONTAINING PROTEIN-RELATED"/>
    <property type="match status" value="1"/>
</dbReference>
<dbReference type="PANTHER" id="PTHR38037">
    <property type="entry name" value="ZN_PROTEASE DOMAIN-CONTAINING PROTEIN"/>
    <property type="match status" value="1"/>
</dbReference>
<protein>
    <submittedName>
        <fullName evidence="2">RimK/LysX family protein</fullName>
    </submittedName>
</protein>
<name>A0A9J6RMZ9_9GAMM</name>
<dbReference type="Pfam" id="PF05618">
    <property type="entry name" value="Zn_protease"/>
    <property type="match status" value="1"/>
</dbReference>
<organism evidence="2 3">
    <name type="scientific">Dasania phycosphaerae</name>
    <dbReference type="NCBI Taxonomy" id="2950436"/>
    <lineage>
        <taxon>Bacteria</taxon>
        <taxon>Pseudomonadati</taxon>
        <taxon>Pseudomonadota</taxon>
        <taxon>Gammaproteobacteria</taxon>
        <taxon>Cellvibrionales</taxon>
        <taxon>Spongiibacteraceae</taxon>
        <taxon>Dasania</taxon>
    </lineage>
</organism>
<dbReference type="SUPFAM" id="SSF50630">
    <property type="entry name" value="Acid proteases"/>
    <property type="match status" value="1"/>
</dbReference>
<evidence type="ECO:0000313" key="2">
    <source>
        <dbReference type="EMBL" id="MCZ0865373.1"/>
    </source>
</evidence>
<accession>A0A9J6RMZ9</accession>
<feature type="domain" description="Retropepsin-like aspartic endopeptidase" evidence="1">
    <location>
        <begin position="9"/>
        <end position="142"/>
    </location>
</feature>
<dbReference type="InterPro" id="IPR021109">
    <property type="entry name" value="Peptidase_aspartic_dom_sf"/>
</dbReference>
<keyword evidence="3" id="KW-1185">Reference proteome</keyword>
<gene>
    <name evidence="2" type="ORF">O0V09_09185</name>
</gene>
<proteinExistence type="predicted"/>
<dbReference type="Gene3D" id="2.40.70.10">
    <property type="entry name" value="Acid Proteases"/>
    <property type="match status" value="1"/>
</dbReference>
<dbReference type="InterPro" id="IPR008503">
    <property type="entry name" value="Asp_endopeptidase"/>
</dbReference>
<dbReference type="AlphaFoldDB" id="A0A9J6RMZ9"/>
<dbReference type="Proteomes" id="UP001069090">
    <property type="component" value="Unassembled WGS sequence"/>
</dbReference>
<dbReference type="EMBL" id="JAPTGG010000006">
    <property type="protein sequence ID" value="MCZ0865373.1"/>
    <property type="molecule type" value="Genomic_DNA"/>
</dbReference>
<comment type="caution">
    <text evidence="2">The sequence shown here is derived from an EMBL/GenBank/DDBJ whole genome shotgun (WGS) entry which is preliminary data.</text>
</comment>